<accession>A0ABP3VBJ9</accession>
<dbReference type="EMBL" id="BAAAEW010000011">
    <property type="protein sequence ID" value="GAA0750385.1"/>
    <property type="molecule type" value="Genomic_DNA"/>
</dbReference>
<evidence type="ECO:0000313" key="2">
    <source>
        <dbReference type="Proteomes" id="UP001500279"/>
    </source>
</evidence>
<name>A0ABP3VBJ9_9BURK</name>
<evidence type="ECO:0008006" key="3">
    <source>
        <dbReference type="Google" id="ProtNLM"/>
    </source>
</evidence>
<comment type="caution">
    <text evidence="1">The sequence shown here is derived from an EMBL/GenBank/DDBJ whole genome shotgun (WGS) entry which is preliminary data.</text>
</comment>
<evidence type="ECO:0000313" key="1">
    <source>
        <dbReference type="EMBL" id="GAA0750385.1"/>
    </source>
</evidence>
<reference evidence="2" key="1">
    <citation type="journal article" date="2019" name="Int. J. Syst. Evol. Microbiol.">
        <title>The Global Catalogue of Microorganisms (GCM) 10K type strain sequencing project: providing services to taxonomists for standard genome sequencing and annotation.</title>
        <authorList>
            <consortium name="The Broad Institute Genomics Platform"/>
            <consortium name="The Broad Institute Genome Sequencing Center for Infectious Disease"/>
            <person name="Wu L."/>
            <person name="Ma J."/>
        </authorList>
    </citation>
    <scope>NUCLEOTIDE SEQUENCE [LARGE SCALE GENOMIC DNA]</scope>
    <source>
        <strain evidence="2">JCM 15503</strain>
    </source>
</reference>
<organism evidence="1 2">
    <name type="scientific">Ideonella azotifigens</name>
    <dbReference type="NCBI Taxonomy" id="513160"/>
    <lineage>
        <taxon>Bacteria</taxon>
        <taxon>Pseudomonadati</taxon>
        <taxon>Pseudomonadota</taxon>
        <taxon>Betaproteobacteria</taxon>
        <taxon>Burkholderiales</taxon>
        <taxon>Sphaerotilaceae</taxon>
        <taxon>Ideonella</taxon>
    </lineage>
</organism>
<dbReference type="Proteomes" id="UP001500279">
    <property type="component" value="Unassembled WGS sequence"/>
</dbReference>
<keyword evidence="2" id="KW-1185">Reference proteome</keyword>
<gene>
    <name evidence="1" type="ORF">GCM10009107_21980</name>
</gene>
<proteinExistence type="predicted"/>
<sequence>MSRTRKRTKAELPSFIKDEFDAFLECGILAHGFLRLRCGKCSHDNLAATAGSAADSVIAALKRT</sequence>
<protein>
    <recommendedName>
        <fullName evidence="3">Transposase zinc-binding domain-containing protein</fullName>
    </recommendedName>
</protein>